<sequence>MYNLFYIRIHHSFIEIYQDHSFTVHSVFFPLHTLHEMFISSYQKRRTLTETCIYSQRRFLIFFFHKKEDQLFSILQ</sequence>
<dbReference type="EMBL" id="JAEVHI010000002">
    <property type="protein sequence ID" value="KAG5299526.1"/>
    <property type="molecule type" value="Genomic_DNA"/>
</dbReference>
<dbReference type="AlphaFoldDB" id="A0A8H7YYH0"/>
<proteinExistence type="predicted"/>
<dbReference type="Proteomes" id="UP000670092">
    <property type="component" value="Unassembled WGS sequence"/>
</dbReference>
<comment type="caution">
    <text evidence="1">The sequence shown here is derived from an EMBL/GenBank/DDBJ whole genome shotgun (WGS) entry which is preliminary data.</text>
</comment>
<accession>A0A8H7YYH0</accession>
<reference evidence="1 2" key="1">
    <citation type="submission" date="2021-01" db="EMBL/GenBank/DDBJ databases">
        <title>Chromosome-level genome assembly of a human fungal pathogen reveals clustering of transcriptionally co-regulated genes.</title>
        <authorList>
            <person name="Voorhies M."/>
            <person name="Cohen S."/>
            <person name="Shea T.P."/>
            <person name="Petrus S."/>
            <person name="Munoz J.F."/>
            <person name="Poplawski S."/>
            <person name="Goldman W.E."/>
            <person name="Michael T."/>
            <person name="Cuomo C.A."/>
            <person name="Sil A."/>
            <person name="Beyhan S."/>
        </authorList>
    </citation>
    <scope>NUCLEOTIDE SEQUENCE [LARGE SCALE GENOMIC DNA]</scope>
    <source>
        <strain evidence="1 2">G184AR</strain>
    </source>
</reference>
<gene>
    <name evidence="1" type="ORF">I7I52_09879</name>
</gene>
<dbReference type="VEuPathDB" id="FungiDB:I7I52_09879"/>
<evidence type="ECO:0000313" key="2">
    <source>
        <dbReference type="Proteomes" id="UP000670092"/>
    </source>
</evidence>
<name>A0A8H7YYH0_AJECA</name>
<organism evidence="1 2">
    <name type="scientific">Ajellomyces capsulatus</name>
    <name type="common">Darling's disease fungus</name>
    <name type="synonym">Histoplasma capsulatum</name>
    <dbReference type="NCBI Taxonomy" id="5037"/>
    <lineage>
        <taxon>Eukaryota</taxon>
        <taxon>Fungi</taxon>
        <taxon>Dikarya</taxon>
        <taxon>Ascomycota</taxon>
        <taxon>Pezizomycotina</taxon>
        <taxon>Eurotiomycetes</taxon>
        <taxon>Eurotiomycetidae</taxon>
        <taxon>Onygenales</taxon>
        <taxon>Ajellomycetaceae</taxon>
        <taxon>Histoplasma</taxon>
    </lineage>
</organism>
<protein>
    <submittedName>
        <fullName evidence="1">Uncharacterized protein</fullName>
    </submittedName>
</protein>
<evidence type="ECO:0000313" key="1">
    <source>
        <dbReference type="EMBL" id="KAG5299526.1"/>
    </source>
</evidence>